<dbReference type="EMBL" id="CYPR01000231">
    <property type="protein sequence ID" value="CUH40805.1"/>
    <property type="molecule type" value="Genomic_DNA"/>
</dbReference>
<keyword evidence="5" id="KW-0456">Lyase</keyword>
<dbReference type="SFLD" id="SFLDG00179">
    <property type="entry name" value="mandelate_racemase"/>
    <property type="match status" value="1"/>
</dbReference>
<sequence>MAERIPIEAIDAEAFRVPTEAPQSDGTLEWDATTMVLVTIRAGGLSGIGYSYTGTAAALIVADVLAGVLRGMDVLSTRACWDAMARATRNLGRTGIASSAMAACDVALHDLKAKLLDLPVVTLLGGRRDAVPVYGSGGFTSQSDDELAAQLGGWAHRGLLAVKMKVGREPGRDVDRVRVAREAVGPDVALYVDANGAYGRKQALTFAEAAAAHDVTWFEEPVSQKDPDGLRLIRDRAPAGMEVASGEYAWTLSDFRRLIAADAVDVLQADATRCGGFTEFLMADGLAAAHELPLSSHTAPALHLHVCCAAMQIRNVEWFADHVRLEKMFFDGAPEPRAGLVAPDLSRPGLGLDLRRADAERWRIWPEGPA</sequence>
<evidence type="ECO:0000313" key="6">
    <source>
        <dbReference type="Proteomes" id="UP000049455"/>
    </source>
</evidence>
<dbReference type="SUPFAM" id="SSF54826">
    <property type="entry name" value="Enolase N-terminal domain-like"/>
    <property type="match status" value="1"/>
</dbReference>
<dbReference type="AlphaFoldDB" id="A0A0M7BHD7"/>
<dbReference type="GO" id="GO:0050032">
    <property type="term" value="F:L-rhamnonate dehydratase activity"/>
    <property type="evidence" value="ECO:0007669"/>
    <property type="project" value="UniProtKB-EC"/>
</dbReference>
<accession>A0A0M7BHD7</accession>
<keyword evidence="6" id="KW-1185">Reference proteome</keyword>
<dbReference type="SMART" id="SM00922">
    <property type="entry name" value="MR_MLE"/>
    <property type="match status" value="1"/>
</dbReference>
<keyword evidence="2" id="KW-0479">Metal-binding</keyword>
<dbReference type="PANTHER" id="PTHR13794:SF58">
    <property type="entry name" value="MITOCHONDRIAL ENOLASE SUPERFAMILY MEMBER 1"/>
    <property type="match status" value="1"/>
</dbReference>
<dbReference type="InterPro" id="IPR029017">
    <property type="entry name" value="Enolase-like_N"/>
</dbReference>
<dbReference type="CDD" id="cd03328">
    <property type="entry name" value="MR_like_3"/>
    <property type="match status" value="1"/>
</dbReference>
<protein>
    <submittedName>
        <fullName evidence="5">L-rhamnonate dehydratase</fullName>
        <ecNumber evidence="5">4.2.1.90</ecNumber>
    </submittedName>
</protein>
<keyword evidence="3" id="KW-0460">Magnesium</keyword>
<dbReference type="SUPFAM" id="SSF51604">
    <property type="entry name" value="Enolase C-terminal domain-like"/>
    <property type="match status" value="1"/>
</dbReference>
<comment type="cofactor">
    <cofactor evidence="1">
        <name>Mg(2+)</name>
        <dbReference type="ChEBI" id="CHEBI:18420"/>
    </cofactor>
</comment>
<reference evidence="5 6" key="1">
    <citation type="submission" date="2015-09" db="EMBL/GenBank/DDBJ databases">
        <authorList>
            <person name="Jackson K.R."/>
            <person name="Lunt B.L."/>
            <person name="Fisher J.N.B."/>
            <person name="Gardner A.V."/>
            <person name="Bailey M.E."/>
            <person name="Deus L.M."/>
            <person name="Earl A.S."/>
            <person name="Gibby P.D."/>
            <person name="Hartmann K.A."/>
            <person name="Liu J.E."/>
            <person name="Manci A.M."/>
            <person name="Nielsen D.A."/>
            <person name="Solomon M.B."/>
            <person name="Breakwell D.P."/>
            <person name="Burnett S.H."/>
            <person name="Grose J.H."/>
        </authorList>
    </citation>
    <scope>NUCLEOTIDE SEQUENCE [LARGE SCALE GENOMIC DNA]</scope>
    <source>
        <strain evidence="5 6">CECT 7799</strain>
    </source>
</reference>
<dbReference type="InterPro" id="IPR036849">
    <property type="entry name" value="Enolase-like_C_sf"/>
</dbReference>
<name>A0A0M7BHD7_9RHOB</name>
<dbReference type="STRING" id="313367.JSE7799_03542"/>
<dbReference type="InterPro" id="IPR029065">
    <property type="entry name" value="Enolase_C-like"/>
</dbReference>
<dbReference type="Pfam" id="PF02746">
    <property type="entry name" value="MR_MLE_N"/>
    <property type="match status" value="1"/>
</dbReference>
<dbReference type="InterPro" id="IPR013341">
    <property type="entry name" value="Mandelate_racemase_N_dom"/>
</dbReference>
<dbReference type="RefSeq" id="WP_055664801.1">
    <property type="nucleotide sequence ID" value="NZ_CYPR01000231.1"/>
</dbReference>
<feature type="domain" description="Mandelate racemase/muconate lactonizing enzyme C-terminal" evidence="4">
    <location>
        <begin position="144"/>
        <end position="240"/>
    </location>
</feature>
<evidence type="ECO:0000259" key="4">
    <source>
        <dbReference type="SMART" id="SM00922"/>
    </source>
</evidence>
<dbReference type="Pfam" id="PF13378">
    <property type="entry name" value="MR_MLE_C"/>
    <property type="match status" value="1"/>
</dbReference>
<dbReference type="SFLD" id="SFLDS00001">
    <property type="entry name" value="Enolase"/>
    <property type="match status" value="1"/>
</dbReference>
<dbReference type="Gene3D" id="3.30.390.10">
    <property type="entry name" value="Enolase-like, N-terminal domain"/>
    <property type="match status" value="1"/>
</dbReference>
<dbReference type="Proteomes" id="UP000049455">
    <property type="component" value="Unassembled WGS sequence"/>
</dbReference>
<evidence type="ECO:0000313" key="5">
    <source>
        <dbReference type="EMBL" id="CUH40805.1"/>
    </source>
</evidence>
<evidence type="ECO:0000256" key="3">
    <source>
        <dbReference type="ARBA" id="ARBA00022842"/>
    </source>
</evidence>
<organism evidence="5 6">
    <name type="scientific">Jannaschia seosinensis</name>
    <dbReference type="NCBI Taxonomy" id="313367"/>
    <lineage>
        <taxon>Bacteria</taxon>
        <taxon>Pseudomonadati</taxon>
        <taxon>Pseudomonadota</taxon>
        <taxon>Alphaproteobacteria</taxon>
        <taxon>Rhodobacterales</taxon>
        <taxon>Roseobacteraceae</taxon>
        <taxon>Jannaschia</taxon>
    </lineage>
</organism>
<dbReference type="GO" id="GO:0016052">
    <property type="term" value="P:carbohydrate catabolic process"/>
    <property type="evidence" value="ECO:0007669"/>
    <property type="project" value="TreeGrafter"/>
</dbReference>
<evidence type="ECO:0000256" key="1">
    <source>
        <dbReference type="ARBA" id="ARBA00001946"/>
    </source>
</evidence>
<dbReference type="Gene3D" id="3.20.20.120">
    <property type="entry name" value="Enolase-like C-terminal domain"/>
    <property type="match status" value="1"/>
</dbReference>
<dbReference type="InterPro" id="IPR046945">
    <property type="entry name" value="RHMD-like"/>
</dbReference>
<dbReference type="InterPro" id="IPR013342">
    <property type="entry name" value="Mandelate_racemase_C"/>
</dbReference>
<proteinExistence type="predicted"/>
<dbReference type="PANTHER" id="PTHR13794">
    <property type="entry name" value="ENOLASE SUPERFAMILY, MANDELATE RACEMASE"/>
    <property type="match status" value="1"/>
</dbReference>
<dbReference type="EC" id="4.2.1.90" evidence="5"/>
<gene>
    <name evidence="5" type="primary">rhmD</name>
    <name evidence="5" type="ORF">JSE7799_03542</name>
</gene>
<dbReference type="GO" id="GO:0000287">
    <property type="term" value="F:magnesium ion binding"/>
    <property type="evidence" value="ECO:0007669"/>
    <property type="project" value="TreeGrafter"/>
</dbReference>
<evidence type="ECO:0000256" key="2">
    <source>
        <dbReference type="ARBA" id="ARBA00022723"/>
    </source>
</evidence>